<reference evidence="4" key="1">
    <citation type="submission" date="2023-06" db="EMBL/GenBank/DDBJ databases">
        <authorList>
            <person name="Delattre M."/>
        </authorList>
    </citation>
    <scope>NUCLEOTIDE SEQUENCE</scope>
    <source>
        <strain evidence="4">AF72</strain>
    </source>
</reference>
<keyword evidence="2" id="KW-0472">Membrane</keyword>
<protein>
    <submittedName>
        <fullName evidence="4">Uncharacterized protein</fullName>
    </submittedName>
</protein>
<feature type="region of interest" description="Disordered" evidence="1">
    <location>
        <begin position="99"/>
        <end position="118"/>
    </location>
</feature>
<organism evidence="4 5">
    <name type="scientific">Mesorhabditis spiculigera</name>
    <dbReference type="NCBI Taxonomy" id="96644"/>
    <lineage>
        <taxon>Eukaryota</taxon>
        <taxon>Metazoa</taxon>
        <taxon>Ecdysozoa</taxon>
        <taxon>Nematoda</taxon>
        <taxon>Chromadorea</taxon>
        <taxon>Rhabditida</taxon>
        <taxon>Rhabditina</taxon>
        <taxon>Rhabditomorpha</taxon>
        <taxon>Rhabditoidea</taxon>
        <taxon>Rhabditidae</taxon>
        <taxon>Mesorhabditinae</taxon>
        <taxon>Mesorhabditis</taxon>
    </lineage>
</organism>
<comment type="caution">
    <text evidence="4">The sequence shown here is derived from an EMBL/GenBank/DDBJ whole genome shotgun (WGS) entry which is preliminary data.</text>
</comment>
<keyword evidence="5" id="KW-1185">Reference proteome</keyword>
<evidence type="ECO:0000313" key="4">
    <source>
        <dbReference type="EMBL" id="CAJ0587456.1"/>
    </source>
</evidence>
<feature type="non-terminal residue" evidence="4">
    <location>
        <position position="118"/>
    </location>
</feature>
<keyword evidence="2" id="KW-1133">Transmembrane helix</keyword>
<evidence type="ECO:0000256" key="2">
    <source>
        <dbReference type="SAM" id="Phobius"/>
    </source>
</evidence>
<dbReference type="Proteomes" id="UP001177023">
    <property type="component" value="Unassembled WGS sequence"/>
</dbReference>
<dbReference type="EMBL" id="CATQJA010001406">
    <property type="protein sequence ID" value="CAJ0567090.1"/>
    <property type="molecule type" value="Genomic_DNA"/>
</dbReference>
<evidence type="ECO:0000313" key="3">
    <source>
        <dbReference type="EMBL" id="CAJ0567090.1"/>
    </source>
</evidence>
<name>A0AA36DIY8_9BILA</name>
<dbReference type="AlphaFoldDB" id="A0AA36DIY8"/>
<keyword evidence="2" id="KW-0812">Transmembrane</keyword>
<evidence type="ECO:0000256" key="1">
    <source>
        <dbReference type="SAM" id="MobiDB-lite"/>
    </source>
</evidence>
<accession>A0AA36DIY8</accession>
<evidence type="ECO:0000313" key="5">
    <source>
        <dbReference type="Proteomes" id="UP001177023"/>
    </source>
</evidence>
<gene>
    <name evidence="4" type="ORF">MSPICULIGERA_LOCUS25423</name>
    <name evidence="3" type="ORF">MSPICULIGERA_LOCUS5657</name>
</gene>
<proteinExistence type="predicted"/>
<feature type="transmembrane region" description="Helical" evidence="2">
    <location>
        <begin position="12"/>
        <end position="34"/>
    </location>
</feature>
<sequence length="118" mass="12930">MTIFPRDSAFTIYGAWFALGLWYANSYVQILLAFNRCCIQCALVCAFYMGTWVTVHILPLTGVKAREVYFLSPMSYLLDTGVSSLVVWLNEKARTASYKPNGVGTGAAPSEATETLAG</sequence>
<feature type="transmembrane region" description="Helical" evidence="2">
    <location>
        <begin position="68"/>
        <end position="89"/>
    </location>
</feature>
<dbReference type="EMBL" id="CATQJA010002710">
    <property type="protein sequence ID" value="CAJ0587456.1"/>
    <property type="molecule type" value="Genomic_DNA"/>
</dbReference>
<feature type="transmembrane region" description="Helical" evidence="2">
    <location>
        <begin position="41"/>
        <end position="62"/>
    </location>
</feature>